<keyword evidence="3" id="KW-1185">Reference proteome</keyword>
<accession>A0AA40G7K2</accession>
<dbReference type="EMBL" id="JAHYIQ010000004">
    <property type="protein sequence ID" value="KAK1132563.1"/>
    <property type="molecule type" value="Genomic_DNA"/>
</dbReference>
<sequence>MYFPFIVTFSLILCGCQVLSQTNSYEYSDQRPWSFVYTLYPFYNSETLLEVWRGDKSIDISTNVVTIAPREQEQTVVFSDDVQRNGTNLKSQDNLSYFLSETKNINEEQLLKNRQRLSNYRNRHKDTTLQNE</sequence>
<proteinExistence type="predicted"/>
<evidence type="ECO:0000256" key="1">
    <source>
        <dbReference type="SAM" id="SignalP"/>
    </source>
</evidence>
<evidence type="ECO:0000313" key="2">
    <source>
        <dbReference type="EMBL" id="KAK1132563.1"/>
    </source>
</evidence>
<dbReference type="AlphaFoldDB" id="A0AA40G7K2"/>
<dbReference type="Proteomes" id="UP001177670">
    <property type="component" value="Unassembled WGS sequence"/>
</dbReference>
<feature type="chain" id="PRO_5041314921" evidence="1">
    <location>
        <begin position="25"/>
        <end position="132"/>
    </location>
</feature>
<protein>
    <submittedName>
        <fullName evidence="2">Uncharacterized protein</fullName>
    </submittedName>
</protein>
<gene>
    <name evidence="2" type="ORF">K0M31_013946</name>
</gene>
<organism evidence="2 3">
    <name type="scientific">Melipona bicolor</name>
    <dbReference type="NCBI Taxonomy" id="60889"/>
    <lineage>
        <taxon>Eukaryota</taxon>
        <taxon>Metazoa</taxon>
        <taxon>Ecdysozoa</taxon>
        <taxon>Arthropoda</taxon>
        <taxon>Hexapoda</taxon>
        <taxon>Insecta</taxon>
        <taxon>Pterygota</taxon>
        <taxon>Neoptera</taxon>
        <taxon>Endopterygota</taxon>
        <taxon>Hymenoptera</taxon>
        <taxon>Apocrita</taxon>
        <taxon>Aculeata</taxon>
        <taxon>Apoidea</taxon>
        <taxon>Anthophila</taxon>
        <taxon>Apidae</taxon>
        <taxon>Melipona</taxon>
    </lineage>
</organism>
<name>A0AA40G7K2_9HYME</name>
<keyword evidence="1" id="KW-0732">Signal</keyword>
<feature type="signal peptide" evidence="1">
    <location>
        <begin position="1"/>
        <end position="24"/>
    </location>
</feature>
<reference evidence="2" key="1">
    <citation type="submission" date="2021-10" db="EMBL/GenBank/DDBJ databases">
        <title>Melipona bicolor Genome sequencing and assembly.</title>
        <authorList>
            <person name="Araujo N.S."/>
            <person name="Arias M.C."/>
        </authorList>
    </citation>
    <scope>NUCLEOTIDE SEQUENCE</scope>
    <source>
        <strain evidence="2">USP_2M_L1-L4_2017</strain>
        <tissue evidence="2">Whole body</tissue>
    </source>
</reference>
<comment type="caution">
    <text evidence="2">The sequence shown here is derived from an EMBL/GenBank/DDBJ whole genome shotgun (WGS) entry which is preliminary data.</text>
</comment>
<evidence type="ECO:0000313" key="3">
    <source>
        <dbReference type="Proteomes" id="UP001177670"/>
    </source>
</evidence>